<evidence type="ECO:0000256" key="1">
    <source>
        <dbReference type="SAM" id="Phobius"/>
    </source>
</evidence>
<keyword evidence="1" id="KW-1133">Transmembrane helix</keyword>
<evidence type="ECO:0008006" key="3">
    <source>
        <dbReference type="Google" id="ProtNLM"/>
    </source>
</evidence>
<feature type="non-terminal residue" evidence="2">
    <location>
        <position position="128"/>
    </location>
</feature>
<keyword evidence="1" id="KW-0472">Membrane</keyword>
<proteinExistence type="predicted"/>
<keyword evidence="1" id="KW-0812">Transmembrane</keyword>
<organism evidence="2">
    <name type="scientific">Campylobacter jejuni</name>
    <dbReference type="NCBI Taxonomy" id="197"/>
    <lineage>
        <taxon>Bacteria</taxon>
        <taxon>Pseudomonadati</taxon>
        <taxon>Campylobacterota</taxon>
        <taxon>Epsilonproteobacteria</taxon>
        <taxon>Campylobacterales</taxon>
        <taxon>Campylobacteraceae</taxon>
        <taxon>Campylobacter</taxon>
    </lineage>
</organism>
<sequence>MIRNFFIGMSFLGILFLAFYTLYDKKKESIFSLNTCQPLTCDLNLQDCVFSFNKKNIEVSAYPKPIKIFNKTTIKIKNFPHYSNLKIKIYSLNSYIGDIIPKFNIVNGDILINFIGRSITDDSRFRVE</sequence>
<evidence type="ECO:0000313" key="2">
    <source>
        <dbReference type="EMBL" id="ECB9981080.1"/>
    </source>
</evidence>
<name>A0A5Y1P4T3_CAMJU</name>
<gene>
    <name evidence="2" type="ORF">FMG44_04060</name>
</gene>
<comment type="caution">
    <text evidence="2">The sequence shown here is derived from an EMBL/GenBank/DDBJ whole genome shotgun (WGS) entry which is preliminary data.</text>
</comment>
<dbReference type="EMBL" id="AAHZMX010000016">
    <property type="protein sequence ID" value="ECB9981080.1"/>
    <property type="molecule type" value="Genomic_DNA"/>
</dbReference>
<reference evidence="2" key="1">
    <citation type="submission" date="2019-07" db="EMBL/GenBank/DDBJ databases">
        <authorList>
            <consortium name="PulseNet: The National Subtyping Network for Foodborne Disease Surveillance"/>
            <person name="Tarr C.L."/>
            <person name="Trees E."/>
            <person name="Katz L.S."/>
            <person name="Carleton-Romer H.A."/>
            <person name="Stroika S."/>
            <person name="Kucerova Z."/>
            <person name="Roache K.F."/>
            <person name="Sabol A.L."/>
            <person name="Besser J."/>
            <person name="Gerner-Smidt P."/>
        </authorList>
    </citation>
    <scope>NUCLEOTIDE SEQUENCE</scope>
    <source>
        <strain evidence="2">PNUSAC009959</strain>
    </source>
</reference>
<protein>
    <recommendedName>
        <fullName evidence="3">Periplasmic protein</fullName>
    </recommendedName>
</protein>
<dbReference type="AlphaFoldDB" id="A0A5Y1P4T3"/>
<feature type="transmembrane region" description="Helical" evidence="1">
    <location>
        <begin position="6"/>
        <end position="23"/>
    </location>
</feature>
<accession>A0A5Y1P4T3</accession>